<organism evidence="1 2">
    <name type="scientific">Dallia pectoralis</name>
    <name type="common">Alaska blackfish</name>
    <dbReference type="NCBI Taxonomy" id="75939"/>
    <lineage>
        <taxon>Eukaryota</taxon>
        <taxon>Metazoa</taxon>
        <taxon>Chordata</taxon>
        <taxon>Craniata</taxon>
        <taxon>Vertebrata</taxon>
        <taxon>Euteleostomi</taxon>
        <taxon>Actinopterygii</taxon>
        <taxon>Neopterygii</taxon>
        <taxon>Teleostei</taxon>
        <taxon>Protacanthopterygii</taxon>
        <taxon>Esociformes</taxon>
        <taxon>Umbridae</taxon>
        <taxon>Dallia</taxon>
    </lineage>
</organism>
<dbReference type="EMBL" id="CM055732">
    <property type="protein sequence ID" value="KAJ8011280.1"/>
    <property type="molecule type" value="Genomic_DNA"/>
</dbReference>
<accession>A0ACC2H648</accession>
<evidence type="ECO:0000313" key="1">
    <source>
        <dbReference type="EMBL" id="KAJ8011280.1"/>
    </source>
</evidence>
<keyword evidence="2" id="KW-1185">Reference proteome</keyword>
<comment type="caution">
    <text evidence="1">The sequence shown here is derived from an EMBL/GenBank/DDBJ whole genome shotgun (WGS) entry which is preliminary data.</text>
</comment>
<gene>
    <name evidence="1" type="ORF">DPEC_G00056510</name>
</gene>
<name>A0ACC2H648_DALPE</name>
<dbReference type="Proteomes" id="UP001157502">
    <property type="component" value="Chromosome 5"/>
</dbReference>
<sequence length="439" mass="48546">MAKSGKGVSSSRKKVRNVVKRDVSEDNAEENNSEPVEDVVDEEVRDAPVKRKADEDEETLIAKRSKCVNDGFCLFVGNLNITKTITEIKDALANFFTLHGLLFQDIRVDGKKTFAYVDFNSEEDLVKALERNGEQILDRKIRLDRAKVKYRAQNKKANDARTLFLKNIPFAATKEDIKKVFDTAVKIRFSGGVGSPSKGIAYIEFETEDVAERVLEEKQGTDLLGRAVVLDFLGEKSQNEKVIKVPAEIPANNKLIVTNLAYAAKASDLKNIFLKAVRVNIPRINGKPKGHAIVEFESVEDATAAMESALNQEICRRAIKVGFCQDRSRNENDQTDSVPSKTLMVRNLANETTDETLKSAFEDAVEARITKNKETGESRGFGFVDFESLEVCKDVKEAMADLYIDGSKVTLVFAKPKGAGISKSIRGKPNVRGGAGGRS</sequence>
<proteinExistence type="predicted"/>
<protein>
    <submittedName>
        <fullName evidence="1">Uncharacterized protein</fullName>
    </submittedName>
</protein>
<reference evidence="1" key="1">
    <citation type="submission" date="2021-05" db="EMBL/GenBank/DDBJ databases">
        <authorList>
            <person name="Pan Q."/>
            <person name="Jouanno E."/>
            <person name="Zahm M."/>
            <person name="Klopp C."/>
            <person name="Cabau C."/>
            <person name="Louis A."/>
            <person name="Berthelot C."/>
            <person name="Parey E."/>
            <person name="Roest Crollius H."/>
            <person name="Montfort J."/>
            <person name="Robinson-Rechavi M."/>
            <person name="Bouchez O."/>
            <person name="Lampietro C."/>
            <person name="Lopez Roques C."/>
            <person name="Donnadieu C."/>
            <person name="Postlethwait J."/>
            <person name="Bobe J."/>
            <person name="Dillon D."/>
            <person name="Chandos A."/>
            <person name="von Hippel F."/>
            <person name="Guiguen Y."/>
        </authorList>
    </citation>
    <scope>NUCLEOTIDE SEQUENCE</scope>
    <source>
        <strain evidence="1">YG-Jan2019</strain>
    </source>
</reference>
<evidence type="ECO:0000313" key="2">
    <source>
        <dbReference type="Proteomes" id="UP001157502"/>
    </source>
</evidence>